<dbReference type="AlphaFoldDB" id="A0A7V8EJG3"/>
<protein>
    <submittedName>
        <fullName evidence="1">N-acetyltransferase</fullName>
    </submittedName>
</protein>
<comment type="caution">
    <text evidence="1">The sequence shown here is derived from an EMBL/GenBank/DDBJ whole genome shotgun (WGS) entry which is preliminary data.</text>
</comment>
<dbReference type="GO" id="GO:0016740">
    <property type="term" value="F:transferase activity"/>
    <property type="evidence" value="ECO:0007669"/>
    <property type="project" value="UniProtKB-KW"/>
</dbReference>
<keyword evidence="1" id="KW-0808">Transferase</keyword>
<evidence type="ECO:0000313" key="1">
    <source>
        <dbReference type="EMBL" id="KAF0255774.1"/>
    </source>
</evidence>
<sequence>MSRGRRGNHLKYQIFRSESLKRALETAQTRASLISAGIDVTQIRFEPITDEALEASYLWGDEAELYPWEEVPKWKADDYKGFDISLWFGIELCGMAYATPRQSKLSIKVVLLEGKPDRTHPLKGFVASLVLEAIDNYAGLLELEEIEIENPAAGAVPWYQELGFQYDATKRLVMAIEQ</sequence>
<reference evidence="1 2" key="1">
    <citation type="submission" date="2019-12" db="EMBL/GenBank/DDBJ databases">
        <authorList>
            <person name="Woiski C."/>
        </authorList>
    </citation>
    <scope>NUCLEOTIDE SEQUENCE [LARGE SCALE GENOMIC DNA]</scope>
    <source>
        <strain evidence="1 2">BOE100</strain>
    </source>
</reference>
<proteinExistence type="predicted"/>
<dbReference type="RefSeq" id="WP_156858668.1">
    <property type="nucleotide sequence ID" value="NZ_WOWR01000005.1"/>
</dbReference>
<dbReference type="Proteomes" id="UP000442695">
    <property type="component" value="Unassembled WGS sequence"/>
</dbReference>
<gene>
    <name evidence="1" type="ORF">GN299_06695</name>
</gene>
<organism evidence="1 2">
    <name type="scientific">Pseudomonas putida</name>
    <name type="common">Arthrobacter siderocapsulatus</name>
    <dbReference type="NCBI Taxonomy" id="303"/>
    <lineage>
        <taxon>Bacteria</taxon>
        <taxon>Pseudomonadati</taxon>
        <taxon>Pseudomonadota</taxon>
        <taxon>Gammaproteobacteria</taxon>
        <taxon>Pseudomonadales</taxon>
        <taxon>Pseudomonadaceae</taxon>
        <taxon>Pseudomonas</taxon>
    </lineage>
</organism>
<dbReference type="EMBL" id="WOWR01000005">
    <property type="protein sequence ID" value="KAF0255774.1"/>
    <property type="molecule type" value="Genomic_DNA"/>
</dbReference>
<name>A0A7V8EJG3_PSEPU</name>
<evidence type="ECO:0000313" key="2">
    <source>
        <dbReference type="Proteomes" id="UP000442695"/>
    </source>
</evidence>
<accession>A0A7V8EJG3</accession>